<keyword evidence="1" id="KW-0732">Signal</keyword>
<dbReference type="EMBL" id="JADIMB010000045">
    <property type="protein sequence ID" value="MBO8470773.1"/>
    <property type="molecule type" value="Genomic_DNA"/>
</dbReference>
<organism evidence="2 3">
    <name type="scientific">Candidatus Cryptobacteroides faecavium</name>
    <dbReference type="NCBI Taxonomy" id="2840762"/>
    <lineage>
        <taxon>Bacteria</taxon>
        <taxon>Pseudomonadati</taxon>
        <taxon>Bacteroidota</taxon>
        <taxon>Bacteroidia</taxon>
        <taxon>Bacteroidales</taxon>
        <taxon>Candidatus Cryptobacteroides</taxon>
    </lineage>
</organism>
<evidence type="ECO:0000313" key="2">
    <source>
        <dbReference type="EMBL" id="MBO8470773.1"/>
    </source>
</evidence>
<feature type="signal peptide" evidence="1">
    <location>
        <begin position="1"/>
        <end position="24"/>
    </location>
</feature>
<gene>
    <name evidence="2" type="ORF">IAB82_03145</name>
</gene>
<name>A0A9D9IFJ4_9BACT</name>
<evidence type="ECO:0000313" key="3">
    <source>
        <dbReference type="Proteomes" id="UP000823603"/>
    </source>
</evidence>
<reference evidence="2" key="1">
    <citation type="submission" date="2020-10" db="EMBL/GenBank/DDBJ databases">
        <authorList>
            <person name="Gilroy R."/>
        </authorList>
    </citation>
    <scope>NUCLEOTIDE SEQUENCE</scope>
    <source>
        <strain evidence="2">B2-22910</strain>
    </source>
</reference>
<accession>A0A9D9IFJ4</accession>
<reference evidence="2" key="2">
    <citation type="journal article" date="2021" name="PeerJ">
        <title>Extensive microbial diversity within the chicken gut microbiome revealed by metagenomics and culture.</title>
        <authorList>
            <person name="Gilroy R."/>
            <person name="Ravi A."/>
            <person name="Getino M."/>
            <person name="Pursley I."/>
            <person name="Horton D.L."/>
            <person name="Alikhan N.F."/>
            <person name="Baker D."/>
            <person name="Gharbi K."/>
            <person name="Hall N."/>
            <person name="Watson M."/>
            <person name="Adriaenssens E.M."/>
            <person name="Foster-Nyarko E."/>
            <person name="Jarju S."/>
            <person name="Secka A."/>
            <person name="Antonio M."/>
            <person name="Oren A."/>
            <person name="Chaudhuri R.R."/>
            <person name="La Ragione R."/>
            <person name="Hildebrand F."/>
            <person name="Pallen M.J."/>
        </authorList>
    </citation>
    <scope>NUCLEOTIDE SEQUENCE</scope>
    <source>
        <strain evidence="2">B2-22910</strain>
    </source>
</reference>
<protein>
    <recommendedName>
        <fullName evidence="4">DUF4270 domain-containing protein</fullName>
    </recommendedName>
</protein>
<sequence>MKIKTASALLFSMFCILFCGISCVDINEELGSGFIPTDQRYDIHIDEFAIKSIDMKPVTELSGYSSSRMTIGAIRTEDNKLITRSSAFSLIPAAKYDFGEGGKVARFHFAVAKDTLSYIDPSQKRILQDIYVYALQEPTDDTDGYISSEPGQGEMIADAAIYDGGDSLSFDFRNEWASEFLAKLQAAEPSVYDSVGAFTQNVFPGIIIKADEPASSGGRINMFTLTTGANLSDYTLSGGYATLTVQGAEFEGRVVEDTTFMFLYGAMDFSITQAATDYYSGETLTPQSALNISSSDLDETEYSGTGITVDGGGGLKPVIRARELRDRLTEMLRDKGIDPADVIINKATVVMPYDSNTPYEDVDLFPQILSPACRITNTENGEETVSYAGITDTSSSSENTGEIDRSTSMYSPDISYHMQQILGLPEYDETDSDITEQYAEKDIWFMIMAVEEQQEEQEGTSEYYQNMQYAMYYNNLYNYGYGGYGYGYGGYGYGGYGYNNYYDYYTMAAYYSAMQSAQSSQSSTTTVLDRDRYYKAVLRGPEADTDESRPLEDRRVPYLKVTYSVRR</sequence>
<feature type="chain" id="PRO_5039315337" description="DUF4270 domain-containing protein" evidence="1">
    <location>
        <begin position="25"/>
        <end position="567"/>
    </location>
</feature>
<evidence type="ECO:0000256" key="1">
    <source>
        <dbReference type="SAM" id="SignalP"/>
    </source>
</evidence>
<evidence type="ECO:0008006" key="4">
    <source>
        <dbReference type="Google" id="ProtNLM"/>
    </source>
</evidence>
<dbReference type="AlphaFoldDB" id="A0A9D9IFJ4"/>
<proteinExistence type="predicted"/>
<dbReference type="Proteomes" id="UP000823603">
    <property type="component" value="Unassembled WGS sequence"/>
</dbReference>
<comment type="caution">
    <text evidence="2">The sequence shown here is derived from an EMBL/GenBank/DDBJ whole genome shotgun (WGS) entry which is preliminary data.</text>
</comment>